<feature type="compositionally biased region" description="Basic and acidic residues" evidence="1">
    <location>
        <begin position="1"/>
        <end position="10"/>
    </location>
</feature>
<proteinExistence type="predicted"/>
<evidence type="ECO:0000256" key="1">
    <source>
        <dbReference type="SAM" id="MobiDB-lite"/>
    </source>
</evidence>
<gene>
    <name evidence="2" type="ORF">G2W53_021328</name>
</gene>
<comment type="caution">
    <text evidence="2">The sequence shown here is derived from an EMBL/GenBank/DDBJ whole genome shotgun (WGS) entry which is preliminary data.</text>
</comment>
<reference evidence="2" key="1">
    <citation type="submission" date="2020-09" db="EMBL/GenBank/DDBJ databases">
        <title>Genome-Enabled Discovery of Anthraquinone Biosynthesis in Senna tora.</title>
        <authorList>
            <person name="Kang S.-H."/>
            <person name="Pandey R.P."/>
            <person name="Lee C.-M."/>
            <person name="Sim J.-S."/>
            <person name="Jeong J.-T."/>
            <person name="Choi B.-S."/>
            <person name="Jung M."/>
            <person name="Ginzburg D."/>
            <person name="Zhao K."/>
            <person name="Won S.Y."/>
            <person name="Oh T.-J."/>
            <person name="Yu Y."/>
            <person name="Kim N.-H."/>
            <person name="Lee O.R."/>
            <person name="Lee T.-H."/>
            <person name="Bashyal P."/>
            <person name="Kim T.-S."/>
            <person name="Lee W.-H."/>
            <person name="Kawkins C."/>
            <person name="Kim C.-K."/>
            <person name="Kim J.S."/>
            <person name="Ahn B.O."/>
            <person name="Rhee S.Y."/>
            <person name="Sohng J.K."/>
        </authorList>
    </citation>
    <scope>NUCLEOTIDE SEQUENCE</scope>
    <source>
        <tissue evidence="2">Leaf</tissue>
    </source>
</reference>
<accession>A0A834TSN0</accession>
<feature type="region of interest" description="Disordered" evidence="1">
    <location>
        <begin position="1"/>
        <end position="24"/>
    </location>
</feature>
<keyword evidence="3" id="KW-1185">Reference proteome</keyword>
<feature type="compositionally biased region" description="Gly residues" evidence="1">
    <location>
        <begin position="12"/>
        <end position="24"/>
    </location>
</feature>
<organism evidence="2 3">
    <name type="scientific">Senna tora</name>
    <dbReference type="NCBI Taxonomy" id="362788"/>
    <lineage>
        <taxon>Eukaryota</taxon>
        <taxon>Viridiplantae</taxon>
        <taxon>Streptophyta</taxon>
        <taxon>Embryophyta</taxon>
        <taxon>Tracheophyta</taxon>
        <taxon>Spermatophyta</taxon>
        <taxon>Magnoliopsida</taxon>
        <taxon>eudicotyledons</taxon>
        <taxon>Gunneridae</taxon>
        <taxon>Pentapetalae</taxon>
        <taxon>rosids</taxon>
        <taxon>fabids</taxon>
        <taxon>Fabales</taxon>
        <taxon>Fabaceae</taxon>
        <taxon>Caesalpinioideae</taxon>
        <taxon>Cassia clade</taxon>
        <taxon>Senna</taxon>
    </lineage>
</organism>
<dbReference type="EMBL" id="JAAIUW010000007">
    <property type="protein sequence ID" value="KAF7823184.1"/>
    <property type="molecule type" value="Genomic_DNA"/>
</dbReference>
<protein>
    <submittedName>
        <fullName evidence="2">Uncharacterized protein</fullName>
    </submittedName>
</protein>
<name>A0A834TSN0_9FABA</name>
<evidence type="ECO:0000313" key="3">
    <source>
        <dbReference type="Proteomes" id="UP000634136"/>
    </source>
</evidence>
<evidence type="ECO:0000313" key="2">
    <source>
        <dbReference type="EMBL" id="KAF7823184.1"/>
    </source>
</evidence>
<dbReference type="Proteomes" id="UP000634136">
    <property type="component" value="Unassembled WGS sequence"/>
</dbReference>
<dbReference type="AlphaFoldDB" id="A0A834TSN0"/>
<sequence length="24" mass="2488">MGRLWTRVERVLGGGPGGESTGSK</sequence>